<dbReference type="GO" id="GO:0051082">
    <property type="term" value="F:unfolded protein binding"/>
    <property type="evidence" value="ECO:0007669"/>
    <property type="project" value="UniProtKB-UniRule"/>
</dbReference>
<evidence type="ECO:0000256" key="6">
    <source>
        <dbReference type="ARBA" id="ARBA00022833"/>
    </source>
</evidence>
<dbReference type="CDD" id="cd10719">
    <property type="entry name" value="DnaJ_zf"/>
    <property type="match status" value="1"/>
</dbReference>
<evidence type="ECO:0000256" key="7">
    <source>
        <dbReference type="ARBA" id="ARBA00023016"/>
    </source>
</evidence>
<evidence type="ECO:0000256" key="8">
    <source>
        <dbReference type="ARBA" id="ARBA00023186"/>
    </source>
</evidence>
<keyword evidence="2 11" id="KW-0235">DNA replication</keyword>
<name>A0A6J4KNM7_9BACT</name>
<dbReference type="HAMAP" id="MF_01152">
    <property type="entry name" value="DnaJ"/>
    <property type="match status" value="1"/>
</dbReference>
<proteinExistence type="inferred from homology"/>
<dbReference type="InterPro" id="IPR001305">
    <property type="entry name" value="HSP_DnaJ_Cys-rich_dom"/>
</dbReference>
<evidence type="ECO:0000256" key="11">
    <source>
        <dbReference type="HAMAP-Rule" id="MF_01152"/>
    </source>
</evidence>
<comment type="subcellular location">
    <subcellularLocation>
        <location evidence="11">Cytoplasm</location>
    </subcellularLocation>
</comment>
<dbReference type="Pfam" id="PF00684">
    <property type="entry name" value="DnaJ_CXXCXGXG"/>
    <property type="match status" value="1"/>
</dbReference>
<comment type="subunit">
    <text evidence="11">Homodimer.</text>
</comment>
<reference evidence="15" key="1">
    <citation type="submission" date="2020-02" db="EMBL/GenBank/DDBJ databases">
        <authorList>
            <person name="Meier V. D."/>
        </authorList>
    </citation>
    <scope>NUCLEOTIDE SEQUENCE</scope>
    <source>
        <strain evidence="15">AVDCRST_MAG11</strain>
    </source>
</reference>
<dbReference type="NCBIfam" id="NF008035">
    <property type="entry name" value="PRK10767.1"/>
    <property type="match status" value="1"/>
</dbReference>
<dbReference type="FunFam" id="2.10.230.10:FF:000002">
    <property type="entry name" value="Molecular chaperone DnaJ"/>
    <property type="match status" value="1"/>
</dbReference>
<evidence type="ECO:0000313" key="15">
    <source>
        <dbReference type="EMBL" id="CAA9310515.1"/>
    </source>
</evidence>
<dbReference type="GO" id="GO:0006260">
    <property type="term" value="P:DNA replication"/>
    <property type="evidence" value="ECO:0007669"/>
    <property type="project" value="UniProtKB-KW"/>
</dbReference>
<dbReference type="GO" id="GO:0031072">
    <property type="term" value="F:heat shock protein binding"/>
    <property type="evidence" value="ECO:0007669"/>
    <property type="project" value="InterPro"/>
</dbReference>
<feature type="binding site" evidence="11">
    <location>
        <position position="145"/>
    </location>
    <ligand>
        <name>Zn(2+)</name>
        <dbReference type="ChEBI" id="CHEBI:29105"/>
        <label>1</label>
    </ligand>
</feature>
<protein>
    <recommendedName>
        <fullName evidence="10 11">Chaperone protein DnaJ</fullName>
    </recommendedName>
</protein>
<sequence length="374" mass="40668">MADYYATLGVERTASDDDIKKAYRKLAMANHPDRNGGSREAEERFKEITEAYDALRDPNKRAAYDRFGEAGLRGGGGAQHVDLSEALNIFMRDFGLGDLFGQAGGRSGGTAMRQGSDIKLPAELTLAEVATGVEKTFRVKLLDLCDACEGRGAEPGTKPTTCTTCNGIGEVRRAQRSFFGQFVSVAPCPTCSGEGTVVATPCKKCRGEGRVRVERTITAKIPPGVATGQYMTLRGQGNVGPRGGPRGDILVVFEVEDDARFERDGEDVYCEALLSYPQLALGAELQVPAVIGEVTLKVPPGTQSGQIFHFRGKGLPRVNASGVGDMHVRVQLWTPERVSDEEERLLRRIAELQQRPPEKRAKGFWTQLKEVFTA</sequence>
<dbReference type="PANTHER" id="PTHR43096:SF48">
    <property type="entry name" value="CHAPERONE PROTEIN DNAJ"/>
    <property type="match status" value="1"/>
</dbReference>
<dbReference type="NCBIfam" id="TIGR02349">
    <property type="entry name" value="DnaJ_bact"/>
    <property type="match status" value="1"/>
</dbReference>
<keyword evidence="8 11" id="KW-0143">Chaperone</keyword>
<dbReference type="GO" id="GO:0005737">
    <property type="term" value="C:cytoplasm"/>
    <property type="evidence" value="ECO:0007669"/>
    <property type="project" value="UniProtKB-SubCell"/>
</dbReference>
<dbReference type="InterPro" id="IPR002939">
    <property type="entry name" value="DnaJ_C"/>
</dbReference>
<feature type="repeat" description="CXXCXGXG motif" evidence="11">
    <location>
        <begin position="145"/>
        <end position="152"/>
    </location>
</feature>
<dbReference type="SUPFAM" id="SSF49493">
    <property type="entry name" value="HSP40/DnaJ peptide-binding domain"/>
    <property type="match status" value="2"/>
</dbReference>
<dbReference type="SUPFAM" id="SSF46565">
    <property type="entry name" value="Chaperone J-domain"/>
    <property type="match status" value="1"/>
</dbReference>
<feature type="binding site" evidence="11">
    <location>
        <position position="162"/>
    </location>
    <ligand>
        <name>Zn(2+)</name>
        <dbReference type="ChEBI" id="CHEBI:29105"/>
        <label>2</label>
    </ligand>
</feature>
<comment type="domain">
    <text evidence="11">The J domain is necessary and sufficient to stimulate DnaK ATPase activity. Zinc center 1 plays an important role in the autonomous, DnaK-independent chaperone activity of DnaJ. Zinc center 2 is essential for interaction with DnaK and for DnaJ activity.</text>
</comment>
<dbReference type="Pfam" id="PF01556">
    <property type="entry name" value="DnaJ_C"/>
    <property type="match status" value="1"/>
</dbReference>
<evidence type="ECO:0000259" key="14">
    <source>
        <dbReference type="PROSITE" id="PS51188"/>
    </source>
</evidence>
<dbReference type="PRINTS" id="PR00625">
    <property type="entry name" value="JDOMAIN"/>
</dbReference>
<feature type="binding site" evidence="11">
    <location>
        <position position="165"/>
    </location>
    <ligand>
        <name>Zn(2+)</name>
        <dbReference type="ChEBI" id="CHEBI:29105"/>
        <label>2</label>
    </ligand>
</feature>
<feature type="repeat" description="CXXCXGXG motif" evidence="11">
    <location>
        <begin position="188"/>
        <end position="195"/>
    </location>
</feature>
<dbReference type="AlphaFoldDB" id="A0A6J4KNM7"/>
<dbReference type="SMART" id="SM00271">
    <property type="entry name" value="DnaJ"/>
    <property type="match status" value="1"/>
</dbReference>
<evidence type="ECO:0000256" key="2">
    <source>
        <dbReference type="ARBA" id="ARBA00022705"/>
    </source>
</evidence>
<dbReference type="InterPro" id="IPR018253">
    <property type="entry name" value="DnaJ_domain_CS"/>
</dbReference>
<keyword evidence="1 11" id="KW-0963">Cytoplasm</keyword>
<accession>A0A6J4KNM7</accession>
<evidence type="ECO:0000256" key="3">
    <source>
        <dbReference type="ARBA" id="ARBA00022723"/>
    </source>
</evidence>
<evidence type="ECO:0000256" key="10">
    <source>
        <dbReference type="ARBA" id="ARBA00067609"/>
    </source>
</evidence>
<dbReference type="PROSITE" id="PS51188">
    <property type="entry name" value="ZF_CR"/>
    <property type="match status" value="1"/>
</dbReference>
<feature type="binding site" evidence="11">
    <location>
        <position position="205"/>
    </location>
    <ligand>
        <name>Zn(2+)</name>
        <dbReference type="ChEBI" id="CHEBI:29105"/>
        <label>1</label>
    </ligand>
</feature>
<evidence type="ECO:0000259" key="13">
    <source>
        <dbReference type="PROSITE" id="PS50076"/>
    </source>
</evidence>
<keyword evidence="6 11" id="KW-0862">Zinc</keyword>
<feature type="repeat" description="CXXCXGXG motif" evidence="11">
    <location>
        <begin position="202"/>
        <end position="209"/>
    </location>
</feature>
<evidence type="ECO:0000256" key="12">
    <source>
        <dbReference type="PROSITE-ProRule" id="PRU00546"/>
    </source>
</evidence>
<dbReference type="Gene3D" id="2.60.260.20">
    <property type="entry name" value="Urease metallochaperone UreE, N-terminal domain"/>
    <property type="match status" value="2"/>
</dbReference>
<comment type="function">
    <text evidence="11">Participates actively in the response to hyperosmotic and heat shock by preventing the aggregation of stress-denatured proteins and by disaggregating proteins, also in an autonomous, DnaK-independent fashion. Unfolded proteins bind initially to DnaJ; upon interaction with the DnaJ-bound protein, DnaK hydrolyzes its bound ATP, resulting in the formation of a stable complex. GrpE releases ADP from DnaK; ATP binding to DnaK triggers the release of the substrate protein, thus completing the reaction cycle. Several rounds of ATP-dependent interactions between DnaJ, DnaK and GrpE are required for fully efficient folding. Also involved, together with DnaK and GrpE, in the DNA replication of plasmids through activation of initiation proteins.</text>
</comment>
<comment type="similarity">
    <text evidence="9 11">Belongs to the DnaJ family.</text>
</comment>
<comment type="cofactor">
    <cofactor evidence="11">
        <name>Zn(2+)</name>
        <dbReference type="ChEBI" id="CHEBI:29105"/>
    </cofactor>
    <text evidence="11">Binds 2 Zn(2+) ions per monomer.</text>
</comment>
<dbReference type="EMBL" id="CADCTU010000330">
    <property type="protein sequence ID" value="CAA9310515.1"/>
    <property type="molecule type" value="Genomic_DNA"/>
</dbReference>
<feature type="binding site" evidence="11">
    <location>
        <position position="148"/>
    </location>
    <ligand>
        <name>Zn(2+)</name>
        <dbReference type="ChEBI" id="CHEBI:29105"/>
        <label>1</label>
    </ligand>
</feature>
<gene>
    <name evidence="11" type="primary">dnaJ</name>
    <name evidence="15" type="ORF">AVDCRST_MAG11-1455</name>
</gene>
<feature type="zinc finger region" description="CR-type" evidence="12">
    <location>
        <begin position="132"/>
        <end position="214"/>
    </location>
</feature>
<keyword evidence="4 11" id="KW-0677">Repeat</keyword>
<keyword evidence="3 11" id="KW-0479">Metal-binding</keyword>
<dbReference type="GO" id="GO:0042026">
    <property type="term" value="P:protein refolding"/>
    <property type="evidence" value="ECO:0007669"/>
    <property type="project" value="TreeGrafter"/>
</dbReference>
<dbReference type="GO" id="GO:0009408">
    <property type="term" value="P:response to heat"/>
    <property type="evidence" value="ECO:0007669"/>
    <property type="project" value="InterPro"/>
</dbReference>
<feature type="domain" description="J" evidence="13">
    <location>
        <begin position="3"/>
        <end position="68"/>
    </location>
</feature>
<feature type="domain" description="CR-type" evidence="14">
    <location>
        <begin position="132"/>
        <end position="214"/>
    </location>
</feature>
<organism evidence="15">
    <name type="scientific">uncultured Gemmatimonadaceae bacterium</name>
    <dbReference type="NCBI Taxonomy" id="246130"/>
    <lineage>
        <taxon>Bacteria</taxon>
        <taxon>Pseudomonadati</taxon>
        <taxon>Gemmatimonadota</taxon>
        <taxon>Gemmatimonadia</taxon>
        <taxon>Gemmatimonadales</taxon>
        <taxon>Gemmatimonadaceae</taxon>
        <taxon>environmental samples</taxon>
    </lineage>
</organism>
<dbReference type="Pfam" id="PF00226">
    <property type="entry name" value="DnaJ"/>
    <property type="match status" value="1"/>
</dbReference>
<feature type="binding site" evidence="11">
    <location>
        <position position="202"/>
    </location>
    <ligand>
        <name>Zn(2+)</name>
        <dbReference type="ChEBI" id="CHEBI:29105"/>
        <label>1</label>
    </ligand>
</feature>
<evidence type="ECO:0000256" key="5">
    <source>
        <dbReference type="ARBA" id="ARBA00022771"/>
    </source>
</evidence>
<dbReference type="InterPro" id="IPR036410">
    <property type="entry name" value="HSP_DnaJ_Cys-rich_dom_sf"/>
</dbReference>
<feature type="binding site" evidence="11">
    <location>
        <position position="188"/>
    </location>
    <ligand>
        <name>Zn(2+)</name>
        <dbReference type="ChEBI" id="CHEBI:29105"/>
        <label>2</label>
    </ligand>
</feature>
<dbReference type="InterPro" id="IPR001623">
    <property type="entry name" value="DnaJ_domain"/>
</dbReference>
<dbReference type="PANTHER" id="PTHR43096">
    <property type="entry name" value="DNAJ HOMOLOG 1, MITOCHONDRIAL-RELATED"/>
    <property type="match status" value="1"/>
</dbReference>
<feature type="repeat" description="CXXCXGXG motif" evidence="11">
    <location>
        <begin position="162"/>
        <end position="169"/>
    </location>
</feature>
<dbReference type="PROSITE" id="PS00636">
    <property type="entry name" value="DNAJ_1"/>
    <property type="match status" value="1"/>
</dbReference>
<dbReference type="InterPro" id="IPR008971">
    <property type="entry name" value="HSP40/DnaJ_pept-bd"/>
</dbReference>
<keyword evidence="7 11" id="KW-0346">Stress response</keyword>
<dbReference type="FunFam" id="2.60.260.20:FF:000005">
    <property type="entry name" value="Chaperone protein dnaJ 1, mitochondrial"/>
    <property type="match status" value="1"/>
</dbReference>
<evidence type="ECO:0000256" key="4">
    <source>
        <dbReference type="ARBA" id="ARBA00022737"/>
    </source>
</evidence>
<dbReference type="Gene3D" id="2.10.230.10">
    <property type="entry name" value="Heat shock protein DnaJ, cysteine-rich domain"/>
    <property type="match status" value="1"/>
</dbReference>
<dbReference type="PROSITE" id="PS50076">
    <property type="entry name" value="DNAJ_2"/>
    <property type="match status" value="1"/>
</dbReference>
<dbReference type="InterPro" id="IPR036869">
    <property type="entry name" value="J_dom_sf"/>
</dbReference>
<dbReference type="SUPFAM" id="SSF57938">
    <property type="entry name" value="DnaJ/Hsp40 cysteine-rich domain"/>
    <property type="match status" value="1"/>
</dbReference>
<feature type="binding site" evidence="11">
    <location>
        <position position="191"/>
    </location>
    <ligand>
        <name>Zn(2+)</name>
        <dbReference type="ChEBI" id="CHEBI:29105"/>
        <label>2</label>
    </ligand>
</feature>
<dbReference type="CDD" id="cd06257">
    <property type="entry name" value="DnaJ"/>
    <property type="match status" value="1"/>
</dbReference>
<evidence type="ECO:0000256" key="9">
    <source>
        <dbReference type="ARBA" id="ARBA00061004"/>
    </source>
</evidence>
<keyword evidence="5 11" id="KW-0863">Zinc-finger</keyword>
<dbReference type="GO" id="GO:0008270">
    <property type="term" value="F:zinc ion binding"/>
    <property type="evidence" value="ECO:0007669"/>
    <property type="project" value="UniProtKB-UniRule"/>
</dbReference>
<dbReference type="Gene3D" id="1.10.287.110">
    <property type="entry name" value="DnaJ domain"/>
    <property type="match status" value="1"/>
</dbReference>
<dbReference type="InterPro" id="IPR012724">
    <property type="entry name" value="DnaJ"/>
</dbReference>
<dbReference type="CDD" id="cd10747">
    <property type="entry name" value="DnaJ_C"/>
    <property type="match status" value="1"/>
</dbReference>
<dbReference type="GO" id="GO:0005524">
    <property type="term" value="F:ATP binding"/>
    <property type="evidence" value="ECO:0007669"/>
    <property type="project" value="InterPro"/>
</dbReference>
<evidence type="ECO:0000256" key="1">
    <source>
        <dbReference type="ARBA" id="ARBA00022490"/>
    </source>
</evidence>